<keyword evidence="4 10" id="KW-1133">Transmembrane helix</keyword>
<keyword evidence="3 10" id="KW-0812">Transmembrane</keyword>
<evidence type="ECO:0000313" key="13">
    <source>
        <dbReference type="Proteomes" id="UP000237271"/>
    </source>
</evidence>
<dbReference type="OrthoDB" id="421226at2759"/>
<keyword evidence="7" id="KW-1071">Ligand-gated ion channel</keyword>
<dbReference type="InterPro" id="IPR005821">
    <property type="entry name" value="Ion_trans_dom"/>
</dbReference>
<keyword evidence="8" id="KW-0407">Ion channel</keyword>
<comment type="caution">
    <text evidence="12">The sequence shown here is derived from an EMBL/GenBank/DDBJ whole genome shotgun (WGS) entry which is preliminary data.</text>
</comment>
<feature type="transmembrane region" description="Helical" evidence="10">
    <location>
        <begin position="183"/>
        <end position="204"/>
    </location>
</feature>
<dbReference type="InterPro" id="IPR014710">
    <property type="entry name" value="RmlC-like_jellyroll"/>
</dbReference>
<dbReference type="GO" id="GO:0044877">
    <property type="term" value="F:protein-containing complex binding"/>
    <property type="evidence" value="ECO:0007669"/>
    <property type="project" value="TreeGrafter"/>
</dbReference>
<sequence>MGKSGALKLASIAVYGTIKPTLKAPKTSKRGRKLKVKHNGNADGDSEAKVHWESVGSNTSLTSSVGENSPLLPQFADDAELADVALVRQESLQESLVHPELPNFGPYMMPNQLGEHVELKDADAEKTRKAFGMAIALLVGAFLSCCLVPFVNWKDRCHPSDPALSSPIVETCNPLNFVFSQCLGIYLTSTIVFLLYSLFHRFVLKRSMPRSVMRPAYVCGILWGIGLCGQLYAIGALGFDQIFPICSIGPAMVSMLWSACYFKEIQGKKNLQSLAIGTMFSNCKTNESNKGSKASEKHSWRLSLSRKSIGRVHSPFSLHTRVANVLEEEDQDAFDPQSKAIKIWDHILLLMILLEAFLVPYFLAFQPEAVEKISTLFVIIVVAEGMFAIDLYVQAHTGYYSDGNLIRDNQLTTRRYVHSFQFILDIVAILPCQALVVVYPRIVAKLLLMKLIRWSRLPHFISSLDEFYARYFVLLKLLKVLATTVYLGHVQACVRYSVIHSYIDETESSVHTQSLREQYLASLFWSVGIMTGLFEGELPHHSSEFLFTIVVALCGFSMFTTLVATIFVISKCEGGPTEAVEARINQLVHILFFHRVPENQQEQAIEYLKRYYTDTESHDRETAKLLCPSIANDIQVELLKLTIGQISIFEGCNEQFIVTMTSLLEMIALPAQTTLFSTGDDGDAMYVVHSGVLAIVIKSVMVREIRKGSCFGELSVFGSMPRTATVISTTYVILYKLSKFHCERVLEGYPECALLVTRHVQDVLNQLNDSDKKATSSSALSSNPSGAAGRIGIRRASVAAGVVAGASALVRVLSQNRRINVSSSSKRSIVPWLGRKGSISPSESKSEQDLFFSRRVNNCQGTQKKTPINPYDRHHASKVTLAQEHHGLWRLLLLRKCIDHHSRTRKWWLLLLLSNLCYCWVVIPVQVTFPLWQRPGWLIQAFDIISNMGLLLDIMLNFSLSFTIDSEKIMDTKRSAKQYLATSFIFDLICALPYEYFHMTRYGLMRLPRLFRVLHLRQHLNEITYFIPFKSKHQLLLLGGFLLMMFHVVTCVHFGISYFEGFNSHEEEAWISPVTLCLSRINTTHLEDCNGTVFHEAMDLSELREITLLEYSRSLYYAVGVLASPGKSVEPTSDVQLIAAVVLMLSGFLITAIVVDNVQKLFTASAFEQKEFFATSTQIQLFL</sequence>
<reference evidence="12 13" key="1">
    <citation type="journal article" date="2017" name="Genome Biol. Evol.">
        <title>Phytophthora megakarya and P. palmivora, closely related causal agents of cacao black pod rot, underwent increases in genome sizes and gene numbers by different mechanisms.</title>
        <authorList>
            <person name="Ali S.S."/>
            <person name="Shao J."/>
            <person name="Lary D.J."/>
            <person name="Kronmiller B."/>
            <person name="Shen D."/>
            <person name="Strem M.D."/>
            <person name="Amoako-Attah I."/>
            <person name="Akrofi A.Y."/>
            <person name="Begoude B.A."/>
            <person name="Ten Hoopen G.M."/>
            <person name="Coulibaly K."/>
            <person name="Kebe B.I."/>
            <person name="Melnick R.L."/>
            <person name="Guiltinan M.J."/>
            <person name="Tyler B.M."/>
            <person name="Meinhardt L.W."/>
            <person name="Bailey B.A."/>
        </authorList>
    </citation>
    <scope>NUCLEOTIDE SEQUENCE [LARGE SCALE GENOMIC DNA]</scope>
    <source>
        <strain evidence="13">sbr112.9</strain>
    </source>
</reference>
<evidence type="ECO:0000256" key="6">
    <source>
        <dbReference type="ARBA" id="ARBA00023136"/>
    </source>
</evidence>
<feature type="transmembrane region" description="Helical" evidence="10">
    <location>
        <begin position="130"/>
        <end position="151"/>
    </location>
</feature>
<dbReference type="Gene3D" id="2.60.120.10">
    <property type="entry name" value="Jelly Rolls"/>
    <property type="match status" value="1"/>
</dbReference>
<comment type="subcellular location">
    <subcellularLocation>
        <location evidence="1">Membrane</location>
        <topology evidence="1">Multi-pass membrane protein</topology>
    </subcellularLocation>
</comment>
<proteinExistence type="predicted"/>
<feature type="transmembrane region" description="Helical" evidence="10">
    <location>
        <begin position="1135"/>
        <end position="1155"/>
    </location>
</feature>
<dbReference type="InterPro" id="IPR050866">
    <property type="entry name" value="CNG_cation_channel"/>
</dbReference>
<keyword evidence="2" id="KW-0813">Transport</keyword>
<dbReference type="InterPro" id="IPR018488">
    <property type="entry name" value="cNMP-bd_CS"/>
</dbReference>
<dbReference type="PROSITE" id="PS50042">
    <property type="entry name" value="CNMP_BINDING_3"/>
    <property type="match status" value="1"/>
</dbReference>
<dbReference type="SUPFAM" id="SSF51206">
    <property type="entry name" value="cAMP-binding domain-like"/>
    <property type="match status" value="1"/>
</dbReference>
<protein>
    <recommendedName>
        <fullName evidence="11">Cyclic nucleotide-binding domain-containing protein</fullName>
    </recommendedName>
</protein>
<evidence type="ECO:0000256" key="8">
    <source>
        <dbReference type="ARBA" id="ARBA00023303"/>
    </source>
</evidence>
<dbReference type="Pfam" id="PF00027">
    <property type="entry name" value="cNMP_binding"/>
    <property type="match status" value="1"/>
</dbReference>
<dbReference type="InterPro" id="IPR018490">
    <property type="entry name" value="cNMP-bd_dom_sf"/>
</dbReference>
<feature type="non-terminal residue" evidence="12">
    <location>
        <position position="1183"/>
    </location>
</feature>
<evidence type="ECO:0000256" key="9">
    <source>
        <dbReference type="SAM" id="MobiDB-lite"/>
    </source>
</evidence>
<feature type="transmembrane region" description="Helical" evidence="10">
    <location>
        <begin position="241"/>
        <end position="262"/>
    </location>
</feature>
<evidence type="ECO:0000256" key="3">
    <source>
        <dbReference type="ARBA" id="ARBA00022692"/>
    </source>
</evidence>
<evidence type="ECO:0000256" key="2">
    <source>
        <dbReference type="ARBA" id="ARBA00022448"/>
    </source>
</evidence>
<feature type="region of interest" description="Disordered" evidence="9">
    <location>
        <begin position="24"/>
        <end position="47"/>
    </location>
</feature>
<feature type="compositionally biased region" description="Basic residues" evidence="9">
    <location>
        <begin position="26"/>
        <end position="38"/>
    </location>
</feature>
<dbReference type="Pfam" id="PF07857">
    <property type="entry name" value="TMEM144"/>
    <property type="match status" value="1"/>
</dbReference>
<feature type="transmembrane region" description="Helical" evidence="10">
    <location>
        <begin position="416"/>
        <end position="439"/>
    </location>
</feature>
<feature type="transmembrane region" description="Helical" evidence="10">
    <location>
        <begin position="347"/>
        <end position="364"/>
    </location>
</feature>
<keyword evidence="6 10" id="KW-0472">Membrane</keyword>
<feature type="domain" description="Cyclic nucleotide-binding" evidence="11">
    <location>
        <begin position="648"/>
        <end position="746"/>
    </location>
</feature>
<feature type="transmembrane region" description="Helical" evidence="10">
    <location>
        <begin position="545"/>
        <end position="569"/>
    </location>
</feature>
<dbReference type="InterPro" id="IPR012435">
    <property type="entry name" value="TMEM144"/>
</dbReference>
<evidence type="ECO:0000256" key="10">
    <source>
        <dbReference type="SAM" id="Phobius"/>
    </source>
</evidence>
<dbReference type="Proteomes" id="UP000237271">
    <property type="component" value="Unassembled WGS sequence"/>
</dbReference>
<feature type="transmembrane region" description="Helical" evidence="10">
    <location>
        <begin position="907"/>
        <end position="932"/>
    </location>
</feature>
<evidence type="ECO:0000256" key="7">
    <source>
        <dbReference type="ARBA" id="ARBA00023286"/>
    </source>
</evidence>
<evidence type="ECO:0000313" key="12">
    <source>
        <dbReference type="EMBL" id="POM72869.1"/>
    </source>
</evidence>
<evidence type="ECO:0000259" key="11">
    <source>
        <dbReference type="PROSITE" id="PS50042"/>
    </source>
</evidence>
<gene>
    <name evidence="12" type="ORF">PHPALM_10355</name>
</gene>
<evidence type="ECO:0000256" key="5">
    <source>
        <dbReference type="ARBA" id="ARBA00023065"/>
    </source>
</evidence>
<dbReference type="AlphaFoldDB" id="A0A2P4Y589"/>
<dbReference type="PANTHER" id="PTHR45638:SF11">
    <property type="entry name" value="CYCLIC NUCLEOTIDE-GATED CATION CHANNEL SUBUNIT A"/>
    <property type="match status" value="1"/>
</dbReference>
<name>A0A2P4Y589_9STRA</name>
<dbReference type="CDD" id="cd00038">
    <property type="entry name" value="CAP_ED"/>
    <property type="match status" value="1"/>
</dbReference>
<dbReference type="GO" id="GO:0016020">
    <property type="term" value="C:membrane"/>
    <property type="evidence" value="ECO:0007669"/>
    <property type="project" value="UniProtKB-SubCell"/>
</dbReference>
<feature type="transmembrane region" description="Helical" evidence="10">
    <location>
        <begin position="1035"/>
        <end position="1056"/>
    </location>
</feature>
<feature type="transmembrane region" description="Helical" evidence="10">
    <location>
        <begin position="216"/>
        <end position="235"/>
    </location>
</feature>
<dbReference type="Pfam" id="PF00520">
    <property type="entry name" value="Ion_trans"/>
    <property type="match status" value="2"/>
</dbReference>
<dbReference type="PANTHER" id="PTHR45638">
    <property type="entry name" value="CYCLIC NUCLEOTIDE-GATED CATION CHANNEL SUBUNIT A"/>
    <property type="match status" value="1"/>
</dbReference>
<dbReference type="EMBL" id="NCKW01005426">
    <property type="protein sequence ID" value="POM72869.1"/>
    <property type="molecule type" value="Genomic_DNA"/>
</dbReference>
<dbReference type="InterPro" id="IPR000595">
    <property type="entry name" value="cNMP-bd_dom"/>
</dbReference>
<dbReference type="GO" id="GO:0005221">
    <property type="term" value="F:intracellularly cyclic nucleotide-activated monoatomic cation channel activity"/>
    <property type="evidence" value="ECO:0007669"/>
    <property type="project" value="InterPro"/>
</dbReference>
<feature type="transmembrane region" description="Helical" evidence="10">
    <location>
        <begin position="519"/>
        <end position="538"/>
    </location>
</feature>
<organism evidence="12 13">
    <name type="scientific">Phytophthora palmivora</name>
    <dbReference type="NCBI Taxonomy" id="4796"/>
    <lineage>
        <taxon>Eukaryota</taxon>
        <taxon>Sar</taxon>
        <taxon>Stramenopiles</taxon>
        <taxon>Oomycota</taxon>
        <taxon>Peronosporomycetes</taxon>
        <taxon>Peronosporales</taxon>
        <taxon>Peronosporaceae</taxon>
        <taxon>Phytophthora</taxon>
    </lineage>
</organism>
<keyword evidence="5" id="KW-0406">Ion transport</keyword>
<accession>A0A2P4Y589</accession>
<evidence type="ECO:0000256" key="4">
    <source>
        <dbReference type="ARBA" id="ARBA00022989"/>
    </source>
</evidence>
<evidence type="ECO:0000256" key="1">
    <source>
        <dbReference type="ARBA" id="ARBA00004141"/>
    </source>
</evidence>
<feature type="transmembrane region" description="Helical" evidence="10">
    <location>
        <begin position="944"/>
        <end position="964"/>
    </location>
</feature>
<dbReference type="Gene3D" id="1.10.287.70">
    <property type="match status" value="2"/>
</dbReference>
<keyword evidence="13" id="KW-1185">Reference proteome</keyword>
<dbReference type="PROSITE" id="PS00889">
    <property type="entry name" value="CNMP_BINDING_2"/>
    <property type="match status" value="1"/>
</dbReference>
<feature type="transmembrane region" description="Helical" evidence="10">
    <location>
        <begin position="376"/>
        <end position="395"/>
    </location>
</feature>
<dbReference type="SMART" id="SM00100">
    <property type="entry name" value="cNMP"/>
    <property type="match status" value="1"/>
</dbReference>
<dbReference type="SUPFAM" id="SSF81324">
    <property type="entry name" value="Voltage-gated potassium channels"/>
    <property type="match status" value="2"/>
</dbReference>